<evidence type="ECO:0008006" key="4">
    <source>
        <dbReference type="Google" id="ProtNLM"/>
    </source>
</evidence>
<protein>
    <recommendedName>
        <fullName evidence="4">EamA domain-containing protein</fullName>
    </recommendedName>
</protein>
<dbReference type="Pfam" id="PF04657">
    <property type="entry name" value="DMT_YdcZ"/>
    <property type="match status" value="1"/>
</dbReference>
<proteinExistence type="predicted"/>
<keyword evidence="1" id="KW-0472">Membrane</keyword>
<evidence type="ECO:0000313" key="3">
    <source>
        <dbReference type="Proteomes" id="UP000231259"/>
    </source>
</evidence>
<dbReference type="AlphaFoldDB" id="A0A2G8QT13"/>
<organism evidence="2 3">
    <name type="scientific">Puniceibacterium antarcticum</name>
    <dbReference type="NCBI Taxonomy" id="1206336"/>
    <lineage>
        <taxon>Bacteria</taxon>
        <taxon>Pseudomonadati</taxon>
        <taxon>Pseudomonadota</taxon>
        <taxon>Alphaproteobacteria</taxon>
        <taxon>Rhodobacterales</taxon>
        <taxon>Paracoccaceae</taxon>
        <taxon>Puniceibacterium</taxon>
    </lineage>
</organism>
<dbReference type="EMBL" id="AWWI01000186">
    <property type="protein sequence ID" value="PIL12432.1"/>
    <property type="molecule type" value="Genomic_DNA"/>
</dbReference>
<dbReference type="PANTHER" id="PTHR34821:SF2">
    <property type="entry name" value="INNER MEMBRANE PROTEIN YDCZ"/>
    <property type="match status" value="1"/>
</dbReference>
<feature type="transmembrane region" description="Helical" evidence="1">
    <location>
        <begin position="94"/>
        <end position="114"/>
    </location>
</feature>
<feature type="transmembrane region" description="Helical" evidence="1">
    <location>
        <begin position="126"/>
        <end position="143"/>
    </location>
</feature>
<gene>
    <name evidence="2" type="ORF">P775_28425</name>
</gene>
<dbReference type="InterPro" id="IPR006750">
    <property type="entry name" value="YdcZ"/>
</dbReference>
<dbReference type="PANTHER" id="PTHR34821">
    <property type="entry name" value="INNER MEMBRANE PROTEIN YDCZ"/>
    <property type="match status" value="1"/>
</dbReference>
<keyword evidence="1" id="KW-1133">Transmembrane helix</keyword>
<dbReference type="OrthoDB" id="7864805at2"/>
<sequence length="145" mass="15077">MNPLIVCCLLLAGGSALVLQNVLMVQARAISGSIWAALWLNSVVGLTVLTVMVLSTGGLRPFQRLSDAAHWWFIVPGLLGTLYVLASLQGYARFGAGITISTLVASQLISGLLFDAWRSGQIGWQSILGAVLLAAGAGLVATGRA</sequence>
<feature type="transmembrane region" description="Helical" evidence="1">
    <location>
        <begin position="71"/>
        <end position="88"/>
    </location>
</feature>
<dbReference type="GO" id="GO:0005886">
    <property type="term" value="C:plasma membrane"/>
    <property type="evidence" value="ECO:0007669"/>
    <property type="project" value="TreeGrafter"/>
</dbReference>
<dbReference type="RefSeq" id="WP_099913901.1">
    <property type="nucleotide sequence ID" value="NZ_AWWI01000186.1"/>
</dbReference>
<evidence type="ECO:0000256" key="1">
    <source>
        <dbReference type="SAM" id="Phobius"/>
    </source>
</evidence>
<keyword evidence="3" id="KW-1185">Reference proteome</keyword>
<dbReference type="Proteomes" id="UP000231259">
    <property type="component" value="Unassembled WGS sequence"/>
</dbReference>
<feature type="transmembrane region" description="Helical" evidence="1">
    <location>
        <begin position="37"/>
        <end position="59"/>
    </location>
</feature>
<reference evidence="2 3" key="1">
    <citation type="submission" date="2013-09" db="EMBL/GenBank/DDBJ databases">
        <title>Genome sequencing of Phaeobacter antarcticus sp. nov. SM1211.</title>
        <authorList>
            <person name="Zhang X.-Y."/>
            <person name="Liu C."/>
            <person name="Chen X.-L."/>
            <person name="Xie B.-B."/>
            <person name="Qin Q.-L."/>
            <person name="Rong J.-C."/>
            <person name="Zhang Y.-Z."/>
        </authorList>
    </citation>
    <scope>NUCLEOTIDE SEQUENCE [LARGE SCALE GENOMIC DNA]</scope>
    <source>
        <strain evidence="2 3">SM1211</strain>
    </source>
</reference>
<accession>A0A2G8QT13</accession>
<keyword evidence="1" id="KW-0812">Transmembrane</keyword>
<name>A0A2G8QT13_9RHOB</name>
<evidence type="ECO:0000313" key="2">
    <source>
        <dbReference type="EMBL" id="PIL12432.1"/>
    </source>
</evidence>
<comment type="caution">
    <text evidence="2">The sequence shown here is derived from an EMBL/GenBank/DDBJ whole genome shotgun (WGS) entry which is preliminary data.</text>
</comment>